<evidence type="ECO:0000256" key="1">
    <source>
        <dbReference type="ARBA" id="ARBA00004141"/>
    </source>
</evidence>
<feature type="transmembrane region" description="Helical" evidence="5">
    <location>
        <begin position="89"/>
        <end position="107"/>
    </location>
</feature>
<keyword evidence="2 5" id="KW-0812">Transmembrane</keyword>
<dbReference type="Pfam" id="PF04932">
    <property type="entry name" value="Wzy_C"/>
    <property type="match status" value="1"/>
</dbReference>
<feature type="transmembrane region" description="Helical" evidence="5">
    <location>
        <begin position="148"/>
        <end position="169"/>
    </location>
</feature>
<dbReference type="NCBIfam" id="NF047675">
    <property type="entry name" value="TeichurnBiosyTuaE"/>
    <property type="match status" value="1"/>
</dbReference>
<keyword evidence="3 5" id="KW-1133">Transmembrane helix</keyword>
<evidence type="ECO:0000313" key="8">
    <source>
        <dbReference type="Proteomes" id="UP000295689"/>
    </source>
</evidence>
<feature type="transmembrane region" description="Helical" evidence="5">
    <location>
        <begin position="119"/>
        <end position="142"/>
    </location>
</feature>
<comment type="caution">
    <text evidence="7">The sequence shown here is derived from an EMBL/GenBank/DDBJ whole genome shotgun (WGS) entry which is preliminary data.</text>
</comment>
<dbReference type="InterPro" id="IPR007016">
    <property type="entry name" value="O-antigen_ligase-rel_domated"/>
</dbReference>
<evidence type="ECO:0000256" key="2">
    <source>
        <dbReference type="ARBA" id="ARBA00022692"/>
    </source>
</evidence>
<feature type="transmembrane region" description="Helical" evidence="5">
    <location>
        <begin position="443"/>
        <end position="460"/>
    </location>
</feature>
<comment type="subcellular location">
    <subcellularLocation>
        <location evidence="1">Membrane</location>
        <topology evidence="1">Multi-pass membrane protein</topology>
    </subcellularLocation>
</comment>
<keyword evidence="4 5" id="KW-0472">Membrane</keyword>
<evidence type="ECO:0000313" key="7">
    <source>
        <dbReference type="EMBL" id="TCN26674.1"/>
    </source>
</evidence>
<sequence>MMASSSRMMQAAGISIFLITGLAAFYSLAEMPKLAVMIAAVWMALGFAVLIKFYIRGESLFRGSMYILVIATFLNQSVLSLNIGFFSMFLYRLLLIAAAGLFLLRIVKERSLPGYWSEVRVKGVLGFLLFWLAYGAVSLLWARSFIEGIKYLFLLGLGVAFVFLAVFTFTKVTRLYLFYAIWMIMTAGLLMLGFMNHFLQIQLPTSTLYGASEYKLGYPTAVFFNQNDFATFLTISVFFYLGAAKNSKNVLLKTASILLALMCVYTIVLTESRASLLAVGGGAALYLFILLPPMLKKLAGAAGVAGVILGGAFVLTKLDEMSANADPQASNLVRLNLLKNTFHYLLDTFGFGVGAGNLPFYLKHDPIYETDSVVEVHNWLAEIIGNFGLPVFLGYVTMYAFLFIGLYKIYQQTKEHKALLEAGMIGLAAFLISSISPSSVSNLYFHWVFLGFVISTLSVLKSREEDHDGQKSAGWKKRDIGPPQYQNEFFY</sequence>
<dbReference type="PANTHER" id="PTHR37422">
    <property type="entry name" value="TEICHURONIC ACID BIOSYNTHESIS PROTEIN TUAE"/>
    <property type="match status" value="1"/>
</dbReference>
<evidence type="ECO:0000256" key="5">
    <source>
        <dbReference type="SAM" id="Phobius"/>
    </source>
</evidence>
<keyword evidence="8" id="KW-1185">Reference proteome</keyword>
<protein>
    <submittedName>
        <fullName evidence="7">Teichuronic acid biosynthesis protein TuaE</fullName>
    </submittedName>
</protein>
<proteinExistence type="predicted"/>
<feature type="transmembrane region" description="Helical" evidence="5">
    <location>
        <begin position="34"/>
        <end position="54"/>
    </location>
</feature>
<dbReference type="PANTHER" id="PTHR37422:SF23">
    <property type="entry name" value="TEICHURONIC ACID BIOSYNTHESIS PROTEIN TUAE"/>
    <property type="match status" value="1"/>
</dbReference>
<feature type="transmembrane region" description="Helical" evidence="5">
    <location>
        <begin position="66"/>
        <end position="83"/>
    </location>
</feature>
<accession>A0A4R2BKY1</accession>
<evidence type="ECO:0000259" key="6">
    <source>
        <dbReference type="Pfam" id="PF04932"/>
    </source>
</evidence>
<feature type="transmembrane region" description="Helical" evidence="5">
    <location>
        <begin position="298"/>
        <end position="316"/>
    </location>
</feature>
<reference evidence="7 8" key="1">
    <citation type="journal article" date="2015" name="Stand. Genomic Sci.">
        <title>Genomic Encyclopedia of Bacterial and Archaeal Type Strains, Phase III: the genomes of soil and plant-associated and newly described type strains.</title>
        <authorList>
            <person name="Whitman W.B."/>
            <person name="Woyke T."/>
            <person name="Klenk H.P."/>
            <person name="Zhou Y."/>
            <person name="Lilburn T.G."/>
            <person name="Beck B.J."/>
            <person name="De Vos P."/>
            <person name="Vandamme P."/>
            <person name="Eisen J.A."/>
            <person name="Garrity G."/>
            <person name="Hugenholtz P."/>
            <person name="Kyrpides N.C."/>
        </authorList>
    </citation>
    <scope>NUCLEOTIDE SEQUENCE [LARGE SCALE GENOMIC DNA]</scope>
    <source>
        <strain evidence="7 8">CV53</strain>
    </source>
</reference>
<feature type="transmembrane region" description="Helical" evidence="5">
    <location>
        <begin position="274"/>
        <end position="291"/>
    </location>
</feature>
<evidence type="ECO:0000256" key="4">
    <source>
        <dbReference type="ARBA" id="ARBA00023136"/>
    </source>
</evidence>
<organism evidence="7 8">
    <name type="scientific">Mesobacillus foraminis</name>
    <dbReference type="NCBI Taxonomy" id="279826"/>
    <lineage>
        <taxon>Bacteria</taxon>
        <taxon>Bacillati</taxon>
        <taxon>Bacillota</taxon>
        <taxon>Bacilli</taxon>
        <taxon>Bacillales</taxon>
        <taxon>Bacillaceae</taxon>
        <taxon>Mesobacillus</taxon>
    </lineage>
</organism>
<feature type="transmembrane region" description="Helical" evidence="5">
    <location>
        <begin position="419"/>
        <end position="437"/>
    </location>
</feature>
<feature type="domain" description="O-antigen ligase-related" evidence="6">
    <location>
        <begin position="259"/>
        <end position="396"/>
    </location>
</feature>
<dbReference type="InterPro" id="IPR051533">
    <property type="entry name" value="WaaL-like"/>
</dbReference>
<dbReference type="Proteomes" id="UP000295689">
    <property type="component" value="Unassembled WGS sequence"/>
</dbReference>
<feature type="transmembrane region" description="Helical" evidence="5">
    <location>
        <begin position="250"/>
        <end position="268"/>
    </location>
</feature>
<name>A0A4R2BKY1_9BACI</name>
<feature type="transmembrane region" description="Helical" evidence="5">
    <location>
        <begin position="218"/>
        <end position="243"/>
    </location>
</feature>
<dbReference type="GO" id="GO:0016020">
    <property type="term" value="C:membrane"/>
    <property type="evidence" value="ECO:0007669"/>
    <property type="project" value="UniProtKB-SubCell"/>
</dbReference>
<evidence type="ECO:0000256" key="3">
    <source>
        <dbReference type="ARBA" id="ARBA00022989"/>
    </source>
</evidence>
<dbReference type="AlphaFoldDB" id="A0A4R2BKY1"/>
<dbReference type="RefSeq" id="WP_241993821.1">
    <property type="nucleotide sequence ID" value="NZ_JABUHM010000002.1"/>
</dbReference>
<gene>
    <name evidence="7" type="ORF">EV146_103197</name>
</gene>
<feature type="transmembrane region" description="Helical" evidence="5">
    <location>
        <begin position="176"/>
        <end position="198"/>
    </location>
</feature>
<dbReference type="EMBL" id="SLVV01000003">
    <property type="protein sequence ID" value="TCN26674.1"/>
    <property type="molecule type" value="Genomic_DNA"/>
</dbReference>
<feature type="transmembrane region" description="Helical" evidence="5">
    <location>
        <begin position="387"/>
        <end position="407"/>
    </location>
</feature>